<accession>A0A183G8K9</accession>
<dbReference type="Proteomes" id="UP000050761">
    <property type="component" value="Unassembled WGS sequence"/>
</dbReference>
<evidence type="ECO:0000313" key="3">
    <source>
        <dbReference type="WBParaSite" id="HPBE_0001821601-mRNA-1"/>
    </source>
</evidence>
<sequence>MYNPVFHPSLTSLGPVHRPRSHVRLVWPSQEILTGNRIPVSYSAGYIRRRFSVSPIVEQLREARLRWFGHVPSGKVDTVRKIDFNLEAPGKRPRRRPKQAHVDT</sequence>
<organism evidence="2 3">
    <name type="scientific">Heligmosomoides polygyrus</name>
    <name type="common">Parasitic roundworm</name>
    <dbReference type="NCBI Taxonomy" id="6339"/>
    <lineage>
        <taxon>Eukaryota</taxon>
        <taxon>Metazoa</taxon>
        <taxon>Ecdysozoa</taxon>
        <taxon>Nematoda</taxon>
        <taxon>Chromadorea</taxon>
        <taxon>Rhabditida</taxon>
        <taxon>Rhabditina</taxon>
        <taxon>Rhabditomorpha</taxon>
        <taxon>Strongyloidea</taxon>
        <taxon>Heligmosomidae</taxon>
        <taxon>Heligmosomoides</taxon>
    </lineage>
</organism>
<dbReference type="AlphaFoldDB" id="A0A183G8K9"/>
<gene>
    <name evidence="1" type="ORF">HPBE_LOCUS18215</name>
</gene>
<reference evidence="3" key="2">
    <citation type="submission" date="2019-09" db="UniProtKB">
        <authorList>
            <consortium name="WormBaseParasite"/>
        </authorList>
    </citation>
    <scope>IDENTIFICATION</scope>
</reference>
<name>A0A183G8K9_HELPZ</name>
<dbReference type="EMBL" id="UZAH01030544">
    <property type="protein sequence ID" value="VDP10903.1"/>
    <property type="molecule type" value="Genomic_DNA"/>
</dbReference>
<dbReference type="OrthoDB" id="5800121at2759"/>
<proteinExistence type="predicted"/>
<protein>
    <submittedName>
        <fullName evidence="3">Transposase</fullName>
    </submittedName>
</protein>
<dbReference type="WBParaSite" id="HPBE_0001821601-mRNA-1">
    <property type="protein sequence ID" value="HPBE_0001821601-mRNA-1"/>
    <property type="gene ID" value="HPBE_0001821601"/>
</dbReference>
<evidence type="ECO:0000313" key="2">
    <source>
        <dbReference type="Proteomes" id="UP000050761"/>
    </source>
</evidence>
<reference evidence="1 2" key="1">
    <citation type="submission" date="2018-11" db="EMBL/GenBank/DDBJ databases">
        <authorList>
            <consortium name="Pathogen Informatics"/>
        </authorList>
    </citation>
    <scope>NUCLEOTIDE SEQUENCE [LARGE SCALE GENOMIC DNA]</scope>
</reference>
<accession>A0A3P8EPB3</accession>
<evidence type="ECO:0000313" key="1">
    <source>
        <dbReference type="EMBL" id="VDP10903.1"/>
    </source>
</evidence>
<keyword evidence="2" id="KW-1185">Reference proteome</keyword>